<keyword evidence="6" id="KW-1185">Reference proteome</keyword>
<dbReference type="STRING" id="7222.B4JH68"/>
<accession>B4JH68</accession>
<evidence type="ECO:0000313" key="6">
    <source>
        <dbReference type="Proteomes" id="UP000001070"/>
    </source>
</evidence>
<dbReference type="OMA" id="RRNHGQW"/>
<dbReference type="PANTHER" id="PTHR13243">
    <property type="entry name" value="HSPC111 PROTEIN-RELATED"/>
    <property type="match status" value="1"/>
</dbReference>
<dbReference type="KEGG" id="dgr:6563065"/>
<evidence type="ECO:0000313" key="5">
    <source>
        <dbReference type="EMBL" id="EDV92759.1"/>
    </source>
</evidence>
<dbReference type="PANTHER" id="PTHR13243:SF1">
    <property type="entry name" value="NUCLEOLAR PROTEIN 16"/>
    <property type="match status" value="1"/>
</dbReference>
<name>B4JH68_DROGR</name>
<dbReference type="InParanoid" id="B4JH68"/>
<dbReference type="InterPro" id="IPR019002">
    <property type="entry name" value="Ribosome_biogenesis_Nop16"/>
</dbReference>
<dbReference type="Pfam" id="PF09420">
    <property type="entry name" value="Nop16"/>
    <property type="match status" value="2"/>
</dbReference>
<dbReference type="Proteomes" id="UP000001070">
    <property type="component" value="Unassembled WGS sequence"/>
</dbReference>
<comment type="subcellular location">
    <subcellularLocation>
        <location evidence="1">Nucleus</location>
        <location evidence="1">Nucleolus</location>
    </subcellularLocation>
</comment>
<evidence type="ECO:0000256" key="4">
    <source>
        <dbReference type="ARBA" id="ARBA00023242"/>
    </source>
</evidence>
<protein>
    <recommendedName>
        <fullName evidence="3">Nucleolar protein 16</fullName>
    </recommendedName>
</protein>
<dbReference type="eggNOG" id="KOG4706">
    <property type="taxonomic scope" value="Eukaryota"/>
</dbReference>
<dbReference type="GO" id="GO:0005730">
    <property type="term" value="C:nucleolus"/>
    <property type="evidence" value="ECO:0007669"/>
    <property type="project" value="UniProtKB-SubCell"/>
</dbReference>
<proteinExistence type="inferred from homology"/>
<evidence type="ECO:0000256" key="1">
    <source>
        <dbReference type="ARBA" id="ARBA00004604"/>
    </source>
</evidence>
<organism evidence="6">
    <name type="scientific">Drosophila grimshawi</name>
    <name type="common">Hawaiian fruit fly</name>
    <name type="synonym">Idiomyia grimshawi</name>
    <dbReference type="NCBI Taxonomy" id="7222"/>
    <lineage>
        <taxon>Eukaryota</taxon>
        <taxon>Metazoa</taxon>
        <taxon>Ecdysozoa</taxon>
        <taxon>Arthropoda</taxon>
        <taxon>Hexapoda</taxon>
        <taxon>Insecta</taxon>
        <taxon>Pterygota</taxon>
        <taxon>Neoptera</taxon>
        <taxon>Endopterygota</taxon>
        <taxon>Diptera</taxon>
        <taxon>Brachycera</taxon>
        <taxon>Muscomorpha</taxon>
        <taxon>Ephydroidea</taxon>
        <taxon>Drosophilidae</taxon>
        <taxon>Drosophila</taxon>
        <taxon>Hawaiian Drosophila</taxon>
    </lineage>
</organism>
<keyword evidence="4" id="KW-0539">Nucleus</keyword>
<gene>
    <name evidence="5" type="primary">Dgri\GH18650</name>
    <name evidence="5" type="ORF">Dgri_GH18650</name>
</gene>
<evidence type="ECO:0000256" key="3">
    <source>
        <dbReference type="ARBA" id="ARBA00015522"/>
    </source>
</evidence>
<dbReference type="PhylomeDB" id="B4JH68"/>
<dbReference type="FunCoup" id="B4JH68">
    <property type="interactions" value="1630"/>
</dbReference>
<dbReference type="AlphaFoldDB" id="B4JH68"/>
<evidence type="ECO:0000256" key="2">
    <source>
        <dbReference type="ARBA" id="ARBA00008479"/>
    </source>
</evidence>
<dbReference type="GO" id="GO:0042273">
    <property type="term" value="P:ribosomal large subunit biogenesis"/>
    <property type="evidence" value="ECO:0007669"/>
    <property type="project" value="TreeGrafter"/>
</dbReference>
<dbReference type="EMBL" id="CH916369">
    <property type="protein sequence ID" value="EDV92759.1"/>
    <property type="molecule type" value="Genomic_DNA"/>
</dbReference>
<dbReference type="OrthoDB" id="285729at2759"/>
<comment type="similarity">
    <text evidence="2">Belongs to the NOP16 family.</text>
</comment>
<dbReference type="HOGENOM" id="CLU_115103_0_0_1"/>
<sequence length="206" mass="24658">MKIRRNHVRKRYRYNVNRKTMNRTRSSTGKIKDPEMQKLWLEGKRVGTNFKEMGLASDPNKSVGIPNYKRNRLESVKIVKKLDDDELARLDSKAQAAAEEAQKPKRGHVVQELEQMAIDRRADPEFRLPKGVVKELTYFLGKHRFNYRAMVADRRNHGQWTWRQFRLKIRRFMAIPEQFNEYLKQRNLPIGVKPDWPEYDSDSEWK</sequence>
<reference evidence="5 6" key="1">
    <citation type="journal article" date="2007" name="Nature">
        <title>Evolution of genes and genomes on the Drosophila phylogeny.</title>
        <authorList>
            <consortium name="Drosophila 12 Genomes Consortium"/>
            <person name="Clark A.G."/>
            <person name="Eisen M.B."/>
            <person name="Smith D.R."/>
            <person name="Bergman C.M."/>
            <person name="Oliver B."/>
            <person name="Markow T.A."/>
            <person name="Kaufman T.C."/>
            <person name="Kellis M."/>
            <person name="Gelbart W."/>
            <person name="Iyer V.N."/>
            <person name="Pollard D.A."/>
            <person name="Sackton T.B."/>
            <person name="Larracuente A.M."/>
            <person name="Singh N.D."/>
            <person name="Abad J.P."/>
            <person name="Abt D.N."/>
            <person name="Adryan B."/>
            <person name="Aguade M."/>
            <person name="Akashi H."/>
            <person name="Anderson W.W."/>
            <person name="Aquadro C.F."/>
            <person name="Ardell D.H."/>
            <person name="Arguello R."/>
            <person name="Artieri C.G."/>
            <person name="Barbash D.A."/>
            <person name="Barker D."/>
            <person name="Barsanti P."/>
            <person name="Batterham P."/>
            <person name="Batzoglou S."/>
            <person name="Begun D."/>
            <person name="Bhutkar A."/>
            <person name="Blanco E."/>
            <person name="Bosak S.A."/>
            <person name="Bradley R.K."/>
            <person name="Brand A.D."/>
            <person name="Brent M.R."/>
            <person name="Brooks A.N."/>
            <person name="Brown R.H."/>
            <person name="Butlin R.K."/>
            <person name="Caggese C."/>
            <person name="Calvi B.R."/>
            <person name="Bernardo de Carvalho A."/>
            <person name="Caspi A."/>
            <person name="Castrezana S."/>
            <person name="Celniker S.E."/>
            <person name="Chang J.L."/>
            <person name="Chapple C."/>
            <person name="Chatterji S."/>
            <person name="Chinwalla A."/>
            <person name="Civetta A."/>
            <person name="Clifton S.W."/>
            <person name="Comeron J.M."/>
            <person name="Costello J.C."/>
            <person name="Coyne J.A."/>
            <person name="Daub J."/>
            <person name="David R.G."/>
            <person name="Delcher A.L."/>
            <person name="Delehaunty K."/>
            <person name="Do C.B."/>
            <person name="Ebling H."/>
            <person name="Edwards K."/>
            <person name="Eickbush T."/>
            <person name="Evans J.D."/>
            <person name="Filipski A."/>
            <person name="Findeiss S."/>
            <person name="Freyhult E."/>
            <person name="Fulton L."/>
            <person name="Fulton R."/>
            <person name="Garcia A.C."/>
            <person name="Gardiner A."/>
            <person name="Garfield D.A."/>
            <person name="Garvin B.E."/>
            <person name="Gibson G."/>
            <person name="Gilbert D."/>
            <person name="Gnerre S."/>
            <person name="Godfrey J."/>
            <person name="Good R."/>
            <person name="Gotea V."/>
            <person name="Gravely B."/>
            <person name="Greenberg A.J."/>
            <person name="Griffiths-Jones S."/>
            <person name="Gross S."/>
            <person name="Guigo R."/>
            <person name="Gustafson E.A."/>
            <person name="Haerty W."/>
            <person name="Hahn M.W."/>
            <person name="Halligan D.L."/>
            <person name="Halpern A.L."/>
            <person name="Halter G.M."/>
            <person name="Han M.V."/>
            <person name="Heger A."/>
            <person name="Hillier L."/>
            <person name="Hinrichs A.S."/>
            <person name="Holmes I."/>
            <person name="Hoskins R.A."/>
            <person name="Hubisz M.J."/>
            <person name="Hultmark D."/>
            <person name="Huntley M.A."/>
            <person name="Jaffe D.B."/>
            <person name="Jagadeeshan S."/>
            <person name="Jeck W.R."/>
            <person name="Johnson J."/>
            <person name="Jones C.D."/>
            <person name="Jordan W.C."/>
            <person name="Karpen G.H."/>
            <person name="Kataoka E."/>
            <person name="Keightley P.D."/>
            <person name="Kheradpour P."/>
            <person name="Kirkness E.F."/>
            <person name="Koerich L.B."/>
            <person name="Kristiansen K."/>
            <person name="Kudrna D."/>
            <person name="Kulathinal R.J."/>
            <person name="Kumar S."/>
            <person name="Kwok R."/>
            <person name="Lander E."/>
            <person name="Langley C.H."/>
            <person name="Lapoint R."/>
            <person name="Lazzaro B.P."/>
            <person name="Lee S.J."/>
            <person name="Levesque L."/>
            <person name="Li R."/>
            <person name="Lin C.F."/>
            <person name="Lin M.F."/>
            <person name="Lindblad-Toh K."/>
            <person name="Llopart A."/>
            <person name="Long M."/>
            <person name="Low L."/>
            <person name="Lozovsky E."/>
            <person name="Lu J."/>
            <person name="Luo M."/>
            <person name="Machado C.A."/>
            <person name="Makalowski W."/>
            <person name="Marzo M."/>
            <person name="Matsuda M."/>
            <person name="Matzkin L."/>
            <person name="McAllister B."/>
            <person name="McBride C.S."/>
            <person name="McKernan B."/>
            <person name="McKernan K."/>
            <person name="Mendez-Lago M."/>
            <person name="Minx P."/>
            <person name="Mollenhauer M.U."/>
            <person name="Montooth K."/>
            <person name="Mount S.M."/>
            <person name="Mu X."/>
            <person name="Myers E."/>
            <person name="Negre B."/>
            <person name="Newfeld S."/>
            <person name="Nielsen R."/>
            <person name="Noor M.A."/>
            <person name="O'Grady P."/>
            <person name="Pachter L."/>
            <person name="Papaceit M."/>
            <person name="Parisi M.J."/>
            <person name="Parisi M."/>
            <person name="Parts L."/>
            <person name="Pedersen J.S."/>
            <person name="Pesole G."/>
            <person name="Phillippy A.M."/>
            <person name="Ponting C.P."/>
            <person name="Pop M."/>
            <person name="Porcelli D."/>
            <person name="Powell J.R."/>
            <person name="Prohaska S."/>
            <person name="Pruitt K."/>
            <person name="Puig M."/>
            <person name="Quesneville H."/>
            <person name="Ram K.R."/>
            <person name="Rand D."/>
            <person name="Rasmussen M.D."/>
            <person name="Reed L.K."/>
            <person name="Reenan R."/>
            <person name="Reily A."/>
            <person name="Remington K.A."/>
            <person name="Rieger T.T."/>
            <person name="Ritchie M.G."/>
            <person name="Robin C."/>
            <person name="Rogers Y.H."/>
            <person name="Rohde C."/>
            <person name="Rozas J."/>
            <person name="Rubenfield M.J."/>
            <person name="Ruiz A."/>
            <person name="Russo S."/>
            <person name="Salzberg S.L."/>
            <person name="Sanchez-Gracia A."/>
            <person name="Saranga D.J."/>
            <person name="Sato H."/>
            <person name="Schaeffer S.W."/>
            <person name="Schatz M.C."/>
            <person name="Schlenke T."/>
            <person name="Schwartz R."/>
            <person name="Segarra C."/>
            <person name="Singh R.S."/>
            <person name="Sirot L."/>
            <person name="Sirota M."/>
            <person name="Sisneros N.B."/>
            <person name="Smith C.D."/>
            <person name="Smith T.F."/>
            <person name="Spieth J."/>
            <person name="Stage D.E."/>
            <person name="Stark A."/>
            <person name="Stephan W."/>
            <person name="Strausberg R.L."/>
            <person name="Strempel S."/>
            <person name="Sturgill D."/>
            <person name="Sutton G."/>
            <person name="Sutton G.G."/>
            <person name="Tao W."/>
            <person name="Teichmann S."/>
            <person name="Tobari Y.N."/>
            <person name="Tomimura Y."/>
            <person name="Tsolas J.M."/>
            <person name="Valente V.L."/>
            <person name="Venter E."/>
            <person name="Venter J.C."/>
            <person name="Vicario S."/>
            <person name="Vieira F.G."/>
            <person name="Vilella A.J."/>
            <person name="Villasante A."/>
            <person name="Walenz B."/>
            <person name="Wang J."/>
            <person name="Wasserman M."/>
            <person name="Watts T."/>
            <person name="Wilson D."/>
            <person name="Wilson R.K."/>
            <person name="Wing R.A."/>
            <person name="Wolfner M.F."/>
            <person name="Wong A."/>
            <person name="Wong G.K."/>
            <person name="Wu C.I."/>
            <person name="Wu G."/>
            <person name="Yamamoto D."/>
            <person name="Yang H.P."/>
            <person name="Yang S.P."/>
            <person name="Yorke J.A."/>
            <person name="Yoshida K."/>
            <person name="Zdobnov E."/>
            <person name="Zhang P."/>
            <person name="Zhang Y."/>
            <person name="Zimin A.V."/>
            <person name="Baldwin J."/>
            <person name="Abdouelleil A."/>
            <person name="Abdulkadir J."/>
            <person name="Abebe A."/>
            <person name="Abera B."/>
            <person name="Abreu J."/>
            <person name="Acer S.C."/>
            <person name="Aftuck L."/>
            <person name="Alexander A."/>
            <person name="An P."/>
            <person name="Anderson E."/>
            <person name="Anderson S."/>
            <person name="Arachi H."/>
            <person name="Azer M."/>
            <person name="Bachantsang P."/>
            <person name="Barry A."/>
            <person name="Bayul T."/>
            <person name="Berlin A."/>
            <person name="Bessette D."/>
            <person name="Bloom T."/>
            <person name="Blye J."/>
            <person name="Boguslavskiy L."/>
            <person name="Bonnet C."/>
            <person name="Boukhgalter B."/>
            <person name="Bourzgui I."/>
            <person name="Brown A."/>
            <person name="Cahill P."/>
            <person name="Channer S."/>
            <person name="Cheshatsang Y."/>
            <person name="Chuda L."/>
            <person name="Citroen M."/>
            <person name="Collymore A."/>
            <person name="Cooke P."/>
            <person name="Costello M."/>
            <person name="D'Aco K."/>
            <person name="Daza R."/>
            <person name="De Haan G."/>
            <person name="DeGray S."/>
            <person name="DeMaso C."/>
            <person name="Dhargay N."/>
            <person name="Dooley K."/>
            <person name="Dooley E."/>
            <person name="Doricent M."/>
            <person name="Dorje P."/>
            <person name="Dorjee K."/>
            <person name="Dupes A."/>
            <person name="Elong R."/>
            <person name="Falk J."/>
            <person name="Farina A."/>
            <person name="Faro S."/>
            <person name="Ferguson D."/>
            <person name="Fisher S."/>
            <person name="Foley C.D."/>
            <person name="Franke A."/>
            <person name="Friedrich D."/>
            <person name="Gadbois L."/>
            <person name="Gearin G."/>
            <person name="Gearin C.R."/>
            <person name="Giannoukos G."/>
            <person name="Goode T."/>
            <person name="Graham J."/>
            <person name="Grandbois E."/>
            <person name="Grewal S."/>
            <person name="Gyaltsen K."/>
            <person name="Hafez N."/>
            <person name="Hagos B."/>
            <person name="Hall J."/>
            <person name="Henson C."/>
            <person name="Hollinger A."/>
            <person name="Honan T."/>
            <person name="Huard M.D."/>
            <person name="Hughes L."/>
            <person name="Hurhula B."/>
            <person name="Husby M.E."/>
            <person name="Kamat A."/>
            <person name="Kanga B."/>
            <person name="Kashin S."/>
            <person name="Khazanovich D."/>
            <person name="Kisner P."/>
            <person name="Lance K."/>
            <person name="Lara M."/>
            <person name="Lee W."/>
            <person name="Lennon N."/>
            <person name="Letendre F."/>
            <person name="LeVine R."/>
            <person name="Lipovsky A."/>
            <person name="Liu X."/>
            <person name="Liu J."/>
            <person name="Liu S."/>
            <person name="Lokyitsang T."/>
            <person name="Lokyitsang Y."/>
            <person name="Lubonja R."/>
            <person name="Lui A."/>
            <person name="MacDonald P."/>
            <person name="Magnisalis V."/>
            <person name="Maru K."/>
            <person name="Matthews C."/>
            <person name="McCusker W."/>
            <person name="McDonough S."/>
            <person name="Mehta T."/>
            <person name="Meldrim J."/>
            <person name="Meneus L."/>
            <person name="Mihai O."/>
            <person name="Mihalev A."/>
            <person name="Mihova T."/>
            <person name="Mittelman R."/>
            <person name="Mlenga V."/>
            <person name="Montmayeur A."/>
            <person name="Mulrain L."/>
            <person name="Navidi A."/>
            <person name="Naylor J."/>
            <person name="Negash T."/>
            <person name="Nguyen T."/>
            <person name="Nguyen N."/>
            <person name="Nicol R."/>
            <person name="Norbu C."/>
            <person name="Norbu N."/>
            <person name="Novod N."/>
            <person name="O'Neill B."/>
            <person name="Osman S."/>
            <person name="Markiewicz E."/>
            <person name="Oyono O.L."/>
            <person name="Patti C."/>
            <person name="Phunkhang P."/>
            <person name="Pierre F."/>
            <person name="Priest M."/>
            <person name="Raghuraman S."/>
            <person name="Rege F."/>
            <person name="Reyes R."/>
            <person name="Rise C."/>
            <person name="Rogov P."/>
            <person name="Ross K."/>
            <person name="Ryan E."/>
            <person name="Settipalli S."/>
            <person name="Shea T."/>
            <person name="Sherpa N."/>
            <person name="Shi L."/>
            <person name="Shih D."/>
            <person name="Sparrow T."/>
            <person name="Spaulding J."/>
            <person name="Stalker J."/>
            <person name="Stange-Thomann N."/>
            <person name="Stavropoulos S."/>
            <person name="Stone C."/>
            <person name="Strader C."/>
            <person name="Tesfaye S."/>
            <person name="Thomson T."/>
            <person name="Thoulutsang Y."/>
            <person name="Thoulutsang D."/>
            <person name="Topham K."/>
            <person name="Topping I."/>
            <person name="Tsamla T."/>
            <person name="Vassiliev H."/>
            <person name="Vo A."/>
            <person name="Wangchuk T."/>
            <person name="Wangdi T."/>
            <person name="Weiand M."/>
            <person name="Wilkinson J."/>
            <person name="Wilson A."/>
            <person name="Yadav S."/>
            <person name="Young G."/>
            <person name="Yu Q."/>
            <person name="Zembek L."/>
            <person name="Zhong D."/>
            <person name="Zimmer A."/>
            <person name="Zwirko Z."/>
            <person name="Jaffe D.B."/>
            <person name="Alvarez P."/>
            <person name="Brockman W."/>
            <person name="Butler J."/>
            <person name="Chin C."/>
            <person name="Gnerre S."/>
            <person name="Grabherr M."/>
            <person name="Kleber M."/>
            <person name="Mauceli E."/>
            <person name="MacCallum I."/>
        </authorList>
    </citation>
    <scope>NUCLEOTIDE SEQUENCE [LARGE SCALE GENOMIC DNA]</scope>
    <source>
        <strain evidence="6">Tucson 15287-2541.00</strain>
    </source>
</reference>